<proteinExistence type="inferred from homology"/>
<sequence length="321" mass="35338">MTRVLSIQSHVVSGYVGNRAATFPMQYLGLDVDVINTVQLSNHTGYEKIKGKVFDADHILELYEGLELNGLDSYDFLLSGYMGNAKNIEAVREIAKKLAAKNDRFFFLLDPVLGDYGKLYVDESLIDLYRKQLIPLANLVTPNQFEAELVSGKPIKTLEDAKNACLSFHDLGTPNVIITSTVLDGDETQLHLIGSQFDATSKKHSIFSITFPMLPGYYTGAGDLLCALVLSNIANSNESSEGPVLPFGSLKRICEVSLASQFHIIHATMEHQRLSGIPAPPGLDQSQMTSKLVKSFELTLVPNRKFLSDPTVVYTANDISY</sequence>
<dbReference type="SUPFAM" id="SSF53613">
    <property type="entry name" value="Ribokinase-like"/>
    <property type="match status" value="1"/>
</dbReference>
<dbReference type="GO" id="GO:0005829">
    <property type="term" value="C:cytosol"/>
    <property type="evidence" value="ECO:0007669"/>
    <property type="project" value="TreeGrafter"/>
</dbReference>
<dbReference type="STRING" id="133383.A0A1R0H508"/>
<dbReference type="AlphaFoldDB" id="A0A1R0H508"/>
<dbReference type="Proteomes" id="UP000187455">
    <property type="component" value="Unassembled WGS sequence"/>
</dbReference>
<gene>
    <name evidence="8" type="ORF">AYI68_g1672</name>
</gene>
<evidence type="ECO:0000313" key="9">
    <source>
        <dbReference type="Proteomes" id="UP000187455"/>
    </source>
</evidence>
<dbReference type="GO" id="GO:0009443">
    <property type="term" value="P:pyridoxal 5'-phosphate salvage"/>
    <property type="evidence" value="ECO:0007669"/>
    <property type="project" value="InterPro"/>
</dbReference>
<comment type="similarity">
    <text evidence="1">Belongs to the pyridoxine kinase family.</text>
</comment>
<dbReference type="NCBIfam" id="TIGR00687">
    <property type="entry name" value="pyridox_kin"/>
    <property type="match status" value="1"/>
</dbReference>
<keyword evidence="9" id="KW-1185">Reference proteome</keyword>
<dbReference type="InterPro" id="IPR004625">
    <property type="entry name" value="PyrdxlKinase"/>
</dbReference>
<evidence type="ECO:0000256" key="4">
    <source>
        <dbReference type="ARBA" id="ARBA00022741"/>
    </source>
</evidence>
<comment type="caution">
    <text evidence="8">The sequence shown here is derived from an EMBL/GenBank/DDBJ whole genome shotgun (WGS) entry which is preliminary data.</text>
</comment>
<accession>A0A1R0H508</accession>
<keyword evidence="5 8" id="KW-0418">Kinase</keyword>
<feature type="domain" description="Pyridoxamine kinase/Phosphomethylpyrimidine kinase" evidence="7">
    <location>
        <begin position="85"/>
        <end position="239"/>
    </location>
</feature>
<keyword evidence="3" id="KW-0808">Transferase</keyword>
<dbReference type="CDD" id="cd01173">
    <property type="entry name" value="pyridoxal_pyridoxamine_kinase"/>
    <property type="match status" value="1"/>
</dbReference>
<dbReference type="PANTHER" id="PTHR10534:SF2">
    <property type="entry name" value="PYRIDOXAL KINASE"/>
    <property type="match status" value="1"/>
</dbReference>
<dbReference type="EMBL" id="LSSL01000595">
    <property type="protein sequence ID" value="OLY84168.1"/>
    <property type="molecule type" value="Genomic_DNA"/>
</dbReference>
<dbReference type="Pfam" id="PF08543">
    <property type="entry name" value="Phos_pyr_kin"/>
    <property type="match status" value="1"/>
</dbReference>
<dbReference type="OrthoDB" id="2104723at2759"/>
<evidence type="ECO:0000256" key="6">
    <source>
        <dbReference type="ARBA" id="ARBA00022840"/>
    </source>
</evidence>
<keyword evidence="6" id="KW-0067">ATP-binding</keyword>
<evidence type="ECO:0000256" key="5">
    <source>
        <dbReference type="ARBA" id="ARBA00022777"/>
    </source>
</evidence>
<reference evidence="8 9" key="1">
    <citation type="journal article" date="2016" name="Mol. Biol. Evol.">
        <title>Genome-Wide Survey of Gut Fungi (Harpellales) Reveals the First Horizontally Transferred Ubiquitin Gene from a Mosquito Host.</title>
        <authorList>
            <person name="Wang Y."/>
            <person name="White M.M."/>
            <person name="Kvist S."/>
            <person name="Moncalvo J.M."/>
        </authorList>
    </citation>
    <scope>NUCLEOTIDE SEQUENCE [LARGE SCALE GENOMIC DNA]</scope>
    <source>
        <strain evidence="8 9">ALG-7-W6</strain>
    </source>
</reference>
<keyword evidence="4" id="KW-0547">Nucleotide-binding</keyword>
<evidence type="ECO:0000256" key="2">
    <source>
        <dbReference type="ARBA" id="ARBA00012104"/>
    </source>
</evidence>
<dbReference type="InterPro" id="IPR029056">
    <property type="entry name" value="Ribokinase-like"/>
</dbReference>
<organism evidence="8 9">
    <name type="scientific">Smittium mucronatum</name>
    <dbReference type="NCBI Taxonomy" id="133383"/>
    <lineage>
        <taxon>Eukaryota</taxon>
        <taxon>Fungi</taxon>
        <taxon>Fungi incertae sedis</taxon>
        <taxon>Zoopagomycota</taxon>
        <taxon>Kickxellomycotina</taxon>
        <taxon>Harpellomycetes</taxon>
        <taxon>Harpellales</taxon>
        <taxon>Legeriomycetaceae</taxon>
        <taxon>Smittium</taxon>
    </lineage>
</organism>
<dbReference type="InterPro" id="IPR013749">
    <property type="entry name" value="PM/HMP-P_kinase-1"/>
</dbReference>
<evidence type="ECO:0000259" key="7">
    <source>
        <dbReference type="Pfam" id="PF08543"/>
    </source>
</evidence>
<protein>
    <recommendedName>
        <fullName evidence="2">pyridoxal kinase</fullName>
        <ecNumber evidence="2">2.7.1.35</ecNumber>
    </recommendedName>
</protein>
<dbReference type="GO" id="GO:0005524">
    <property type="term" value="F:ATP binding"/>
    <property type="evidence" value="ECO:0007669"/>
    <property type="project" value="UniProtKB-KW"/>
</dbReference>
<evidence type="ECO:0000256" key="1">
    <source>
        <dbReference type="ARBA" id="ARBA00008805"/>
    </source>
</evidence>
<name>A0A1R0H508_9FUNG</name>
<dbReference type="EC" id="2.7.1.35" evidence="2"/>
<dbReference type="PANTHER" id="PTHR10534">
    <property type="entry name" value="PYRIDOXAL KINASE"/>
    <property type="match status" value="1"/>
</dbReference>
<evidence type="ECO:0000313" key="8">
    <source>
        <dbReference type="EMBL" id="OLY84168.1"/>
    </source>
</evidence>
<evidence type="ECO:0000256" key="3">
    <source>
        <dbReference type="ARBA" id="ARBA00022679"/>
    </source>
</evidence>
<dbReference type="Gene3D" id="3.40.1190.20">
    <property type="match status" value="1"/>
</dbReference>
<dbReference type="GO" id="GO:0008478">
    <property type="term" value="F:pyridoxal kinase activity"/>
    <property type="evidence" value="ECO:0007669"/>
    <property type="project" value="UniProtKB-EC"/>
</dbReference>